<dbReference type="EMBL" id="JAPEUR010000127">
    <property type="protein sequence ID" value="KAJ4319275.1"/>
    <property type="molecule type" value="Genomic_DNA"/>
</dbReference>
<dbReference type="InterPro" id="IPR002937">
    <property type="entry name" value="Amino_oxidase"/>
</dbReference>
<sequence length="476" mass="51286">MSPLLAQRALCASPGIRFGQRLTQARQFAKASSVKYYTTPANTPVATDTEFDALVIGAGAGGVTAASLLANKGYRTLMVEAKERIGGRASTRLVDGFLLNTGALAIELDGAVAKTYDDLGLSLNLHESKRASTVLRFGGRDFNLSEGPAGALRNLAPVGVAFMSRLLPFLRPKKDESTRSWLNKFTRNSTIHGIIDNVLGAMFAGRGDDIPAEVLLHYFSKDTSFKKIGFPPGGTIEVWKPLANVVESNRGQVWLNSTVSKLIFGPDGQVTGALIQRKDGSQVQVSSKVTVSNIGPLGTVQLASPSNFPEGYADRIERWNDPAAIITVHFASQKPLASFPLLALMGSSRRMVYAGNYSAPELHRAPKGWYLYSGASVPVPARGQFDVEKEKALLLEDLRDHFPGFDEARILAIDVTAHDWPAQRALAGYDEPQTTPIANLFNVGDAVKPWASGGTASCAQSARDVTEKIIEIYPLK</sequence>
<dbReference type="Gene3D" id="3.90.660.50">
    <property type="match status" value="1"/>
</dbReference>
<dbReference type="GO" id="GO:0016491">
    <property type="term" value="F:oxidoreductase activity"/>
    <property type="evidence" value="ECO:0007669"/>
    <property type="project" value="InterPro"/>
</dbReference>
<feature type="domain" description="Amine oxidase" evidence="1">
    <location>
        <begin position="61"/>
        <end position="469"/>
    </location>
</feature>
<name>A0A9W8WBU8_9HYPO</name>
<organism evidence="2 3">
    <name type="scientific">Fusarium piperis</name>
    <dbReference type="NCBI Taxonomy" id="1435070"/>
    <lineage>
        <taxon>Eukaryota</taxon>
        <taxon>Fungi</taxon>
        <taxon>Dikarya</taxon>
        <taxon>Ascomycota</taxon>
        <taxon>Pezizomycotina</taxon>
        <taxon>Sordariomycetes</taxon>
        <taxon>Hypocreomycetidae</taxon>
        <taxon>Hypocreales</taxon>
        <taxon>Nectriaceae</taxon>
        <taxon>Fusarium</taxon>
        <taxon>Fusarium solani species complex</taxon>
    </lineage>
</organism>
<evidence type="ECO:0000313" key="2">
    <source>
        <dbReference type="EMBL" id="KAJ4319275.1"/>
    </source>
</evidence>
<dbReference type="PANTHER" id="PTHR43734:SF1">
    <property type="entry name" value="PHYTOENE DESATURASE"/>
    <property type="match status" value="1"/>
</dbReference>
<accession>A0A9W8WBU8</accession>
<dbReference type="PANTHER" id="PTHR43734">
    <property type="entry name" value="PHYTOENE DESATURASE"/>
    <property type="match status" value="1"/>
</dbReference>
<comment type="caution">
    <text evidence="2">The sequence shown here is derived from an EMBL/GenBank/DDBJ whole genome shotgun (WGS) entry which is preliminary data.</text>
</comment>
<dbReference type="SUPFAM" id="SSF51905">
    <property type="entry name" value="FAD/NAD(P)-binding domain"/>
    <property type="match status" value="1"/>
</dbReference>
<reference evidence="2" key="1">
    <citation type="submission" date="2022-10" db="EMBL/GenBank/DDBJ databases">
        <title>Tapping the CABI collections for fungal endophytes: first genome assemblies for Collariella, Neodidymelliopsis, Ascochyta clinopodiicola, Didymella pomorum, Didymosphaeria variabile, Neocosmospora piperis and Neocucurbitaria cava.</title>
        <authorList>
            <person name="Hill R."/>
        </authorList>
    </citation>
    <scope>NUCLEOTIDE SEQUENCE</scope>
    <source>
        <strain evidence="2">IMI 366586</strain>
    </source>
</reference>
<keyword evidence="3" id="KW-1185">Reference proteome</keyword>
<gene>
    <name evidence="2" type="ORF">N0V84_006466</name>
</gene>
<protein>
    <recommendedName>
        <fullName evidence="1">Amine oxidase domain-containing protein</fullName>
    </recommendedName>
</protein>
<dbReference type="Pfam" id="PF01593">
    <property type="entry name" value="Amino_oxidase"/>
    <property type="match status" value="1"/>
</dbReference>
<evidence type="ECO:0000259" key="1">
    <source>
        <dbReference type="Pfam" id="PF01593"/>
    </source>
</evidence>
<dbReference type="InterPro" id="IPR036188">
    <property type="entry name" value="FAD/NAD-bd_sf"/>
</dbReference>
<dbReference type="AlphaFoldDB" id="A0A9W8WBU8"/>
<dbReference type="Proteomes" id="UP001140502">
    <property type="component" value="Unassembled WGS sequence"/>
</dbReference>
<evidence type="ECO:0000313" key="3">
    <source>
        <dbReference type="Proteomes" id="UP001140502"/>
    </source>
</evidence>
<dbReference type="Gene3D" id="3.50.50.60">
    <property type="entry name" value="FAD/NAD(P)-binding domain"/>
    <property type="match status" value="1"/>
</dbReference>
<proteinExistence type="predicted"/>
<dbReference type="OrthoDB" id="5046242at2759"/>